<keyword evidence="2" id="KW-1185">Reference proteome</keyword>
<comment type="caution">
    <text evidence="1">The sequence shown here is derived from an EMBL/GenBank/DDBJ whole genome shotgun (WGS) entry which is preliminary data.</text>
</comment>
<dbReference type="Proteomes" id="UP000789525">
    <property type="component" value="Unassembled WGS sequence"/>
</dbReference>
<proteinExistence type="predicted"/>
<protein>
    <submittedName>
        <fullName evidence="1">11329_t:CDS:1</fullName>
    </submittedName>
</protein>
<sequence length="964" mass="107701">MSRERLKPLVDTPVLQPTRSRRPAQPKVTLPRIKDIRSQLKRLNLPTSINKVLWDAYRGRAKAVKSIVSLQLKAIWTDLNRSERLTPKERVERFHRLAKIHADQLSDGYERLYDSAVDAILSHIDPDLLKKNTKFDTRWVPVLQWIFENTAGRYPSQRQKRTLARNTTLTYRQITVWFQNRRARQKKRNAMIAAGQLPTEAQPESITDSPEQPPEDDIEWIYKNDILVPRYHPDGRLPFHRWYERCKFPVTEWPRQAYDGDGLMSPVNNGEMIILYRSFNNLHVVPCEPPPEVAELCKHVNSIDLETPDGGDTPQPDDEADHGNDDAPSQSDDTSLETFEADDSSFEGLDPELESDDSTSGPPMLDINPLDHLLPLPSTRAIAPRRRRKPKLSSRPSQPKRATAYNIFPKKAGKFKLVPKQPRLLSKEDSQRVLRNGVGKVPLVRVHFRTPSKMEPPPVAPKSSEVKQRQTDRIMVVSGRLVRVRPKKSLPPAIREVPSLSPSSLGNLPTTTASHTPYDVQHDDFPSSQTSWESPDNEMSSSDAQQDAAFKPDDDDYSESSPSCSGSSHYDSDYDELLVASCMEGVSLSFNEPHEVLEPAQPLELPECFQIPYDPDIAEVALNETLQAFGISVNYLAPVGYNALDHQAWKIEYGADQCVDLEATMMPVDLQAWNASFYAEEPTIDPPAEVASTFIDDYLSALPTLTEGSSYNSSESFAALQAGIEATLSARGLGSTPEVDPSDLSSLFEVLPPSEPPFPPTDDYGDGSQFLVQFEDEEPCGEPFIPIFTEEDFLPDSERYPQVMPCPFDPYMPGSESQWLPAISQDPTQFWQDFSLDTGLISGISAHTLNQPSTQPMPHLPLTSLVESGGTEALPEESGTTAQNFLEFLASLPGSLVSTVTSLVASGSNTGSSRPKSTPSIQRVSPVDFSDTDDFKREITEYANLRIYGTTTSPYDDPNPPVLW</sequence>
<evidence type="ECO:0000313" key="2">
    <source>
        <dbReference type="Proteomes" id="UP000789525"/>
    </source>
</evidence>
<name>A0ACA9M0K9_9GLOM</name>
<evidence type="ECO:0000313" key="1">
    <source>
        <dbReference type="EMBL" id="CAG8558385.1"/>
    </source>
</evidence>
<dbReference type="EMBL" id="CAJVPT010009090">
    <property type="protein sequence ID" value="CAG8558385.1"/>
    <property type="molecule type" value="Genomic_DNA"/>
</dbReference>
<reference evidence="1" key="1">
    <citation type="submission" date="2021-06" db="EMBL/GenBank/DDBJ databases">
        <authorList>
            <person name="Kallberg Y."/>
            <person name="Tangrot J."/>
            <person name="Rosling A."/>
        </authorList>
    </citation>
    <scope>NUCLEOTIDE SEQUENCE</scope>
    <source>
        <strain evidence="1">CL356</strain>
    </source>
</reference>
<accession>A0ACA9M0K9</accession>
<organism evidence="1 2">
    <name type="scientific">Acaulospora colombiana</name>
    <dbReference type="NCBI Taxonomy" id="27376"/>
    <lineage>
        <taxon>Eukaryota</taxon>
        <taxon>Fungi</taxon>
        <taxon>Fungi incertae sedis</taxon>
        <taxon>Mucoromycota</taxon>
        <taxon>Glomeromycotina</taxon>
        <taxon>Glomeromycetes</taxon>
        <taxon>Diversisporales</taxon>
        <taxon>Acaulosporaceae</taxon>
        <taxon>Acaulospora</taxon>
    </lineage>
</organism>
<gene>
    <name evidence="1" type="ORF">ACOLOM_LOCUS5131</name>
</gene>